<dbReference type="Pfam" id="PF20684">
    <property type="entry name" value="Fung_rhodopsin"/>
    <property type="match status" value="1"/>
</dbReference>
<sequence length="296" mass="33643">MAHQDLSQVPISLSTGMRPSLANARPQQVLAIVTSAVTLALAVVFVTTRIYTSIRIYHGFHAEKQNKVIAMNYSYFRSTAKLTGITLLATIFSVIYIGIVLSSNLSLISLLLVDYRSNYIRDIPMIWYTEEHWKLNVRFPGNYFQEDAHYFSRVIVLMLYDHFLPPRFRLLFHTLCLTLFNLALHLTTIYILTSFNAPSTGIDRYSPDAIMKFKTLLDWSVIHGSLDIALDLCVFALPLPTILQLHMPTRIKISVLTILCTGFFVAIATGTEFYFYCKLVFTSYISYNDGAYICAA</sequence>
<keyword evidence="1" id="KW-0472">Membrane</keyword>
<name>A0AAN7U4V9_9PEZI</name>
<dbReference type="InterPro" id="IPR049326">
    <property type="entry name" value="Rhodopsin_dom_fungi"/>
</dbReference>
<dbReference type="Proteomes" id="UP001305414">
    <property type="component" value="Unassembled WGS sequence"/>
</dbReference>
<accession>A0AAN7U4V9</accession>
<evidence type="ECO:0000256" key="1">
    <source>
        <dbReference type="SAM" id="Phobius"/>
    </source>
</evidence>
<keyword evidence="1" id="KW-0812">Transmembrane</keyword>
<organism evidence="3 4">
    <name type="scientific">Xylaria bambusicola</name>
    <dbReference type="NCBI Taxonomy" id="326684"/>
    <lineage>
        <taxon>Eukaryota</taxon>
        <taxon>Fungi</taxon>
        <taxon>Dikarya</taxon>
        <taxon>Ascomycota</taxon>
        <taxon>Pezizomycotina</taxon>
        <taxon>Sordariomycetes</taxon>
        <taxon>Xylariomycetidae</taxon>
        <taxon>Xylariales</taxon>
        <taxon>Xylariaceae</taxon>
        <taxon>Xylaria</taxon>
    </lineage>
</organism>
<protein>
    <recommendedName>
        <fullName evidence="2">Rhodopsin domain-containing protein</fullName>
    </recommendedName>
</protein>
<proteinExistence type="predicted"/>
<comment type="caution">
    <text evidence="3">The sequence shown here is derived from an EMBL/GenBank/DDBJ whole genome shotgun (WGS) entry which is preliminary data.</text>
</comment>
<evidence type="ECO:0000313" key="4">
    <source>
        <dbReference type="Proteomes" id="UP001305414"/>
    </source>
</evidence>
<feature type="transmembrane region" description="Helical" evidence="1">
    <location>
        <begin position="85"/>
        <end position="113"/>
    </location>
</feature>
<feature type="domain" description="Rhodopsin" evidence="2">
    <location>
        <begin position="150"/>
        <end position="269"/>
    </location>
</feature>
<keyword evidence="1" id="KW-1133">Transmembrane helix</keyword>
<feature type="transmembrane region" description="Helical" evidence="1">
    <location>
        <begin position="170"/>
        <end position="192"/>
    </location>
</feature>
<keyword evidence="4" id="KW-1185">Reference proteome</keyword>
<gene>
    <name evidence="3" type="ORF">RRF57_001411</name>
</gene>
<evidence type="ECO:0000259" key="2">
    <source>
        <dbReference type="Pfam" id="PF20684"/>
    </source>
</evidence>
<feature type="transmembrane region" description="Helical" evidence="1">
    <location>
        <begin position="255"/>
        <end position="276"/>
    </location>
</feature>
<evidence type="ECO:0000313" key="3">
    <source>
        <dbReference type="EMBL" id="KAK5625695.1"/>
    </source>
</evidence>
<reference evidence="3 4" key="1">
    <citation type="submission" date="2023-10" db="EMBL/GenBank/DDBJ databases">
        <title>Draft genome sequence of Xylaria bambusicola isolate GMP-LS, the root and basal stem rot pathogen of sugarcane in Indonesia.</title>
        <authorList>
            <person name="Selvaraj P."/>
            <person name="Muralishankar V."/>
            <person name="Muruganantham S."/>
            <person name="Sp S."/>
            <person name="Haryani S."/>
            <person name="Lau K.J.X."/>
            <person name="Naqvi N.I."/>
        </authorList>
    </citation>
    <scope>NUCLEOTIDE SEQUENCE [LARGE SCALE GENOMIC DNA]</scope>
    <source>
        <strain evidence="3">GMP-LS</strain>
    </source>
</reference>
<feature type="transmembrane region" description="Helical" evidence="1">
    <location>
        <begin position="221"/>
        <end position="243"/>
    </location>
</feature>
<dbReference type="AlphaFoldDB" id="A0AAN7U4V9"/>
<feature type="transmembrane region" description="Helical" evidence="1">
    <location>
        <begin position="29"/>
        <end position="51"/>
    </location>
</feature>
<dbReference type="EMBL" id="JAWHQM010000002">
    <property type="protein sequence ID" value="KAK5625695.1"/>
    <property type="molecule type" value="Genomic_DNA"/>
</dbReference>